<dbReference type="InterPro" id="IPR013780">
    <property type="entry name" value="Glyco_hydro_b"/>
</dbReference>
<sequence>MMSHSPFVQLDSISTSVVIDCTNKQPRIIYWGKKLSALSSIEPLLALGKRQEAKCAPEIEPLLSLTPCYGDGFIGAPGLELRSTDGNAWMFSGEINDIQQNENHCTISMFDNVRKIKLNYQISLNYESNVLSAATEVCNMSDNIIEVDWCASLTVPLHDHFDTIHSFEGRWANEFRRSKLQRFMGGYLKENRKGKTSHDNFPGVVLSNSNTNETQGECFGFHLGWSGNHRTRVESLSDGRNFVQLGELLHPGEVKLKAGECYQTPLMYVSYSKQGLSTLSNNFHTYVRANLLTYNATEKLRPVHYNTWEAIYFDHSYETLADLANRAAKLGAERFVLDDGWFKGRRGDDAGLGDWVVDKAIYPQGLAPLIKTVNDNGMEFGIWFEPEMVNPDSDLYRQHPDWILQAENCQQIPFRNQYVLDLTRSEVVEYLDKAISEILTAYPQIKYIKWDMNRDINHANNAQGYPAVHKQTLALYELIKSLRARFPSVEFESCSSGGARVDYGILRYTDRVWTSDSNDALDRLSIQKGCSFFFPSEVMGSHVGPRDCHITGRNIKIETRVGVALFGHMGMEMDPRELTEHEAKVLSDGFALHKKNRKLIHGGTVVRLDSQDCAVNFGIVAKDQSEALYAHNLINEYKGALPPSYFFTGLAESKNYKLERVWPVEFDEYRESGLSQLNGQVFSGEHLVNFGIQLPIMLPETLVVFKLTEVK</sequence>
<evidence type="ECO:0000256" key="3">
    <source>
        <dbReference type="ARBA" id="ARBA00022801"/>
    </source>
</evidence>
<dbReference type="Gene3D" id="3.20.20.70">
    <property type="entry name" value="Aldolase class I"/>
    <property type="match status" value="1"/>
</dbReference>
<feature type="domain" description="Glycosyl hydrolase family 36 C-terminal" evidence="6">
    <location>
        <begin position="619"/>
        <end position="695"/>
    </location>
</feature>
<dbReference type="PANTHER" id="PTHR43053:SF3">
    <property type="entry name" value="ALPHA-GALACTOSIDASE C-RELATED"/>
    <property type="match status" value="1"/>
</dbReference>
<dbReference type="InterPro" id="IPR013785">
    <property type="entry name" value="Aldolase_TIM"/>
</dbReference>
<accession>A0ABV1RCX4</accession>
<evidence type="ECO:0000313" key="9">
    <source>
        <dbReference type="Proteomes" id="UP001467690"/>
    </source>
</evidence>
<organism evidence="8 9">
    <name type="scientific">Catenovulum sediminis</name>
    <dbReference type="NCBI Taxonomy" id="1740262"/>
    <lineage>
        <taxon>Bacteria</taxon>
        <taxon>Pseudomonadati</taxon>
        <taxon>Pseudomonadota</taxon>
        <taxon>Gammaproteobacteria</taxon>
        <taxon>Alteromonadales</taxon>
        <taxon>Alteromonadaceae</taxon>
        <taxon>Catenovulum</taxon>
    </lineage>
</organism>
<dbReference type="RefSeq" id="WP_350400569.1">
    <property type="nucleotide sequence ID" value="NZ_JBELOE010000067.1"/>
</dbReference>
<dbReference type="SUPFAM" id="SSF51445">
    <property type="entry name" value="(Trans)glycosidases"/>
    <property type="match status" value="1"/>
</dbReference>
<dbReference type="Gene3D" id="2.70.98.60">
    <property type="entry name" value="alpha-galactosidase from lactobacil brevis"/>
    <property type="match status" value="1"/>
</dbReference>
<keyword evidence="3 5" id="KW-0378">Hydrolase</keyword>
<dbReference type="Pfam" id="PF16874">
    <property type="entry name" value="Glyco_hydro_36C"/>
    <property type="match status" value="1"/>
</dbReference>
<dbReference type="Proteomes" id="UP001467690">
    <property type="component" value="Unassembled WGS sequence"/>
</dbReference>
<dbReference type="InterPro" id="IPR031704">
    <property type="entry name" value="Glyco_hydro_36_N"/>
</dbReference>
<evidence type="ECO:0000256" key="1">
    <source>
        <dbReference type="ARBA" id="ARBA00001255"/>
    </source>
</evidence>
<dbReference type="InterPro" id="IPR050985">
    <property type="entry name" value="Alpha-glycosidase_related"/>
</dbReference>
<dbReference type="InterPro" id="IPR002252">
    <property type="entry name" value="Glyco_hydro_36"/>
</dbReference>
<dbReference type="PRINTS" id="PR00743">
    <property type="entry name" value="GLHYDRLASE36"/>
</dbReference>
<dbReference type="InterPro" id="IPR031705">
    <property type="entry name" value="Glyco_hydro_36_C"/>
</dbReference>
<protein>
    <recommendedName>
        <fullName evidence="2 5">Alpha-galactosidase</fullName>
        <ecNumber evidence="2 5">3.2.1.22</ecNumber>
    </recommendedName>
</protein>
<keyword evidence="9" id="KW-1185">Reference proteome</keyword>
<name>A0ABV1RCX4_9ALTE</name>
<keyword evidence="4 5" id="KW-0326">Glycosidase</keyword>
<feature type="domain" description="Glycosyl hydrolase family 36 N-terminal" evidence="7">
    <location>
        <begin position="25"/>
        <end position="257"/>
    </location>
</feature>
<dbReference type="EC" id="3.2.1.22" evidence="2 5"/>
<dbReference type="PANTHER" id="PTHR43053">
    <property type="entry name" value="GLYCOSIDASE FAMILY 31"/>
    <property type="match status" value="1"/>
</dbReference>
<reference evidence="8 9" key="1">
    <citation type="submission" date="2024-06" db="EMBL/GenBank/DDBJ databases">
        <authorList>
            <person name="Chen R.Y."/>
        </authorList>
    </citation>
    <scope>NUCLEOTIDE SEQUENCE [LARGE SCALE GENOMIC DNA]</scope>
    <source>
        <strain evidence="8 9">D2</strain>
    </source>
</reference>
<evidence type="ECO:0000259" key="6">
    <source>
        <dbReference type="Pfam" id="PF16874"/>
    </source>
</evidence>
<dbReference type="PIRSF" id="PIRSF005536">
    <property type="entry name" value="Agal"/>
    <property type="match status" value="1"/>
</dbReference>
<proteinExistence type="inferred from homology"/>
<comment type="caution">
    <text evidence="8">The sequence shown here is derived from an EMBL/GenBank/DDBJ whole genome shotgun (WGS) entry which is preliminary data.</text>
</comment>
<dbReference type="Pfam" id="PF02065">
    <property type="entry name" value="Melibiase"/>
    <property type="match status" value="1"/>
</dbReference>
<evidence type="ECO:0000259" key="7">
    <source>
        <dbReference type="Pfam" id="PF16875"/>
    </source>
</evidence>
<comment type="similarity">
    <text evidence="5">Belongs to the glycosyl hydrolase.</text>
</comment>
<evidence type="ECO:0000313" key="8">
    <source>
        <dbReference type="EMBL" id="MER2490773.1"/>
    </source>
</evidence>
<dbReference type="GO" id="GO:0004557">
    <property type="term" value="F:alpha-galactosidase activity"/>
    <property type="evidence" value="ECO:0007669"/>
    <property type="project" value="UniProtKB-EC"/>
</dbReference>
<dbReference type="Pfam" id="PF16875">
    <property type="entry name" value="Glyco_hydro_36N"/>
    <property type="match status" value="1"/>
</dbReference>
<dbReference type="InterPro" id="IPR017853">
    <property type="entry name" value="GH"/>
</dbReference>
<dbReference type="EMBL" id="JBELOE010000067">
    <property type="protein sequence ID" value="MER2490773.1"/>
    <property type="molecule type" value="Genomic_DNA"/>
</dbReference>
<dbReference type="InterPro" id="IPR038417">
    <property type="entry name" value="Alpga-gal_N_sf"/>
</dbReference>
<dbReference type="Gene3D" id="2.60.40.1180">
    <property type="entry name" value="Golgi alpha-mannosidase II"/>
    <property type="match status" value="1"/>
</dbReference>
<evidence type="ECO:0000256" key="5">
    <source>
        <dbReference type="PIRNR" id="PIRNR005536"/>
    </source>
</evidence>
<evidence type="ECO:0000256" key="2">
    <source>
        <dbReference type="ARBA" id="ARBA00012755"/>
    </source>
</evidence>
<evidence type="ECO:0000256" key="4">
    <source>
        <dbReference type="ARBA" id="ARBA00023295"/>
    </source>
</evidence>
<comment type="catalytic activity">
    <reaction evidence="1 5">
        <text>Hydrolysis of terminal, non-reducing alpha-D-galactose residues in alpha-D-galactosides, including galactose oligosaccharides, galactomannans and galactolipids.</text>
        <dbReference type="EC" id="3.2.1.22"/>
    </reaction>
</comment>
<dbReference type="CDD" id="cd14791">
    <property type="entry name" value="GH36"/>
    <property type="match status" value="1"/>
</dbReference>
<gene>
    <name evidence="8" type="ORF">ABS311_02610</name>
</gene>